<dbReference type="PANTHER" id="PTHR22803">
    <property type="entry name" value="MANNOSE, PHOSPHOLIPASE, LECTIN RECEPTOR RELATED"/>
    <property type="match status" value="1"/>
</dbReference>
<dbReference type="GeneTree" id="ENSGT01120000272028"/>
<name>A0A3P9NBH1_POERE</name>
<dbReference type="Proteomes" id="UP000242638">
    <property type="component" value="Unassembled WGS sequence"/>
</dbReference>
<evidence type="ECO:0000313" key="2">
    <source>
        <dbReference type="Ensembl" id="ENSPREP00000006872.1"/>
    </source>
</evidence>
<evidence type="ECO:0000259" key="1">
    <source>
        <dbReference type="PROSITE" id="PS50041"/>
    </source>
</evidence>
<dbReference type="AlphaFoldDB" id="A0A3P9NBH1"/>
<dbReference type="PROSITE" id="PS50041">
    <property type="entry name" value="C_TYPE_LECTIN_2"/>
    <property type="match status" value="1"/>
</dbReference>
<accession>A0A3P9NBH1</accession>
<dbReference type="Gene3D" id="3.10.100.10">
    <property type="entry name" value="Mannose-Binding Protein A, subunit A"/>
    <property type="match status" value="1"/>
</dbReference>
<dbReference type="SMART" id="SM00034">
    <property type="entry name" value="CLECT"/>
    <property type="match status" value="1"/>
</dbReference>
<dbReference type="InterPro" id="IPR016186">
    <property type="entry name" value="C-type_lectin-like/link_sf"/>
</dbReference>
<dbReference type="InterPro" id="IPR050111">
    <property type="entry name" value="C-type_lectin/snaclec_domain"/>
</dbReference>
<reference evidence="2" key="2">
    <citation type="submission" date="2025-08" db="UniProtKB">
        <authorList>
            <consortium name="Ensembl"/>
        </authorList>
    </citation>
    <scope>IDENTIFICATION</scope>
    <source>
        <strain evidence="2">Guanapo</strain>
    </source>
</reference>
<reference evidence="3" key="1">
    <citation type="submission" date="2013-11" db="EMBL/GenBank/DDBJ databases">
        <title>The genomic landscape of the Guanapo guppy.</title>
        <authorList>
            <person name="Kuenstner A."/>
            <person name="Dreyer C."/>
        </authorList>
    </citation>
    <scope>NUCLEOTIDE SEQUENCE</scope>
    <source>
        <strain evidence="3">Guanapo</strain>
    </source>
</reference>
<evidence type="ECO:0000313" key="3">
    <source>
        <dbReference type="Proteomes" id="UP000242638"/>
    </source>
</evidence>
<dbReference type="InterPro" id="IPR001304">
    <property type="entry name" value="C-type_lectin-like"/>
</dbReference>
<sequence>ETYNLFFLCSQPPFQRSIYCPSGWTLIKNRCFRYVSRRMSWATAEKNCLAMGANLASALIVKASSQSKSTWLGGSDAQQVFLPMIYTNWCLKEPNNYRGKQHCLQMNWTGKAKYHTGLFFQVASGLIILPKICKCNIVPKFSSNSCLVTSVTKLRHDN</sequence>
<dbReference type="SUPFAM" id="SSF56436">
    <property type="entry name" value="C-type lectin-like"/>
    <property type="match status" value="1"/>
</dbReference>
<proteinExistence type="predicted"/>
<dbReference type="Ensembl" id="ENSPRET00000006962.1">
    <property type="protein sequence ID" value="ENSPREP00000006872.1"/>
    <property type="gene ID" value="ENSPREG00000004740.1"/>
</dbReference>
<keyword evidence="3" id="KW-1185">Reference proteome</keyword>
<reference evidence="2" key="3">
    <citation type="submission" date="2025-09" db="UniProtKB">
        <authorList>
            <consortium name="Ensembl"/>
        </authorList>
    </citation>
    <scope>IDENTIFICATION</scope>
    <source>
        <strain evidence="2">Guanapo</strain>
    </source>
</reference>
<feature type="domain" description="C-type lectin" evidence="1">
    <location>
        <begin position="27"/>
        <end position="108"/>
    </location>
</feature>
<organism evidence="2 3">
    <name type="scientific">Poecilia reticulata</name>
    <name type="common">Guppy</name>
    <name type="synonym">Acanthophacelus reticulatus</name>
    <dbReference type="NCBI Taxonomy" id="8081"/>
    <lineage>
        <taxon>Eukaryota</taxon>
        <taxon>Metazoa</taxon>
        <taxon>Chordata</taxon>
        <taxon>Craniata</taxon>
        <taxon>Vertebrata</taxon>
        <taxon>Euteleostomi</taxon>
        <taxon>Actinopterygii</taxon>
        <taxon>Neopterygii</taxon>
        <taxon>Teleostei</taxon>
        <taxon>Neoteleostei</taxon>
        <taxon>Acanthomorphata</taxon>
        <taxon>Ovalentaria</taxon>
        <taxon>Atherinomorphae</taxon>
        <taxon>Cyprinodontiformes</taxon>
        <taxon>Poeciliidae</taxon>
        <taxon>Poeciliinae</taxon>
        <taxon>Poecilia</taxon>
    </lineage>
</organism>
<protein>
    <recommendedName>
        <fullName evidence="1">C-type lectin domain-containing protein</fullName>
    </recommendedName>
</protein>
<dbReference type="InterPro" id="IPR016187">
    <property type="entry name" value="CTDL_fold"/>
</dbReference>